<proteinExistence type="inferred from homology"/>
<gene>
    <name evidence="7" type="ordered locus">Dshi_1431</name>
</gene>
<dbReference type="PANTHER" id="PTHR30293">
    <property type="entry name" value="TRANSCRIPTIONAL REGULATORY PROTEIN NAC-RELATED"/>
    <property type="match status" value="1"/>
</dbReference>
<dbReference type="InterPro" id="IPR036390">
    <property type="entry name" value="WH_DNA-bd_sf"/>
</dbReference>
<dbReference type="Pfam" id="PF03466">
    <property type="entry name" value="LysR_substrate"/>
    <property type="match status" value="1"/>
</dbReference>
<keyword evidence="4" id="KW-0010">Activator</keyword>
<dbReference type="eggNOG" id="COG0583">
    <property type="taxonomic scope" value="Bacteria"/>
</dbReference>
<dbReference type="STRING" id="398580.Dshi_1431"/>
<keyword evidence="8" id="KW-1185">Reference proteome</keyword>
<dbReference type="SUPFAM" id="SSF46785">
    <property type="entry name" value="Winged helix' DNA-binding domain"/>
    <property type="match status" value="1"/>
</dbReference>
<dbReference type="Gene3D" id="3.40.190.290">
    <property type="match status" value="1"/>
</dbReference>
<evidence type="ECO:0000313" key="8">
    <source>
        <dbReference type="Proteomes" id="UP000006833"/>
    </source>
</evidence>
<accession>A8LJF1</accession>
<feature type="domain" description="HTH lysR-type" evidence="6">
    <location>
        <begin position="1"/>
        <end position="58"/>
    </location>
</feature>
<evidence type="ECO:0000256" key="5">
    <source>
        <dbReference type="ARBA" id="ARBA00023163"/>
    </source>
</evidence>
<sequence length="318" mass="34675">MEFKQLEYFLAIARCGSLASAAEVIGIAQPSLSVQLKNLEQRLGAQLFVRSPRGVMLTDAGTVLLSHAEGLLRSVRDAKLAVRQAGEDASGRVVFGFPSSVSMVLSVPLAETIRHEHPKIRLRAVDAMSGFIKEWLEEQTVDLAILYETSGLKNVEVTMLLEENLHFYAPRDLWPLKTPPGTPVAIKDLSGVELVLPSKSHGLRMLINHSTKGAIRDLNVVVEMDSLTQIKSLVARGSASTILAPAAASDFEARGELASSKIIDPVISRPVYLVRNPEKPRTRASSEVEKATIAVVKDLVLRGQWRGKLVEETQSVTV</sequence>
<evidence type="ECO:0000256" key="4">
    <source>
        <dbReference type="ARBA" id="ARBA00023159"/>
    </source>
</evidence>
<organism evidence="7 8">
    <name type="scientific">Dinoroseobacter shibae (strain DSM 16493 / NCIMB 14021 / DFL 12)</name>
    <dbReference type="NCBI Taxonomy" id="398580"/>
    <lineage>
        <taxon>Bacteria</taxon>
        <taxon>Pseudomonadati</taxon>
        <taxon>Pseudomonadota</taxon>
        <taxon>Alphaproteobacteria</taxon>
        <taxon>Rhodobacterales</taxon>
        <taxon>Roseobacteraceae</taxon>
        <taxon>Dinoroseobacter</taxon>
    </lineage>
</organism>
<evidence type="ECO:0000259" key="6">
    <source>
        <dbReference type="PROSITE" id="PS50931"/>
    </source>
</evidence>
<comment type="similarity">
    <text evidence="1">Belongs to the LysR transcriptional regulatory family.</text>
</comment>
<dbReference type="GO" id="GO:0003677">
    <property type="term" value="F:DNA binding"/>
    <property type="evidence" value="ECO:0007669"/>
    <property type="project" value="UniProtKB-KW"/>
</dbReference>
<keyword evidence="5" id="KW-0804">Transcription</keyword>
<evidence type="ECO:0000256" key="2">
    <source>
        <dbReference type="ARBA" id="ARBA00023015"/>
    </source>
</evidence>
<dbReference type="InterPro" id="IPR000847">
    <property type="entry name" value="LysR_HTH_N"/>
</dbReference>
<dbReference type="SUPFAM" id="SSF53850">
    <property type="entry name" value="Periplasmic binding protein-like II"/>
    <property type="match status" value="1"/>
</dbReference>
<dbReference type="FunFam" id="1.10.10.10:FF:000001">
    <property type="entry name" value="LysR family transcriptional regulator"/>
    <property type="match status" value="1"/>
</dbReference>
<name>A8LJF1_DINSH</name>
<dbReference type="PANTHER" id="PTHR30293:SF0">
    <property type="entry name" value="NITROGEN ASSIMILATION REGULATORY PROTEIN NAC"/>
    <property type="match status" value="1"/>
</dbReference>
<dbReference type="KEGG" id="dsh:Dshi_1431"/>
<evidence type="ECO:0000313" key="7">
    <source>
        <dbReference type="EMBL" id="ABV93173.1"/>
    </source>
</evidence>
<dbReference type="EMBL" id="CP000830">
    <property type="protein sequence ID" value="ABV93173.1"/>
    <property type="molecule type" value="Genomic_DNA"/>
</dbReference>
<dbReference type="RefSeq" id="WP_012178103.1">
    <property type="nucleotide sequence ID" value="NC_009952.1"/>
</dbReference>
<dbReference type="Pfam" id="PF00126">
    <property type="entry name" value="HTH_1"/>
    <property type="match status" value="1"/>
</dbReference>
<dbReference type="InterPro" id="IPR036388">
    <property type="entry name" value="WH-like_DNA-bd_sf"/>
</dbReference>
<keyword evidence="2" id="KW-0805">Transcription regulation</keyword>
<dbReference type="InterPro" id="IPR005119">
    <property type="entry name" value="LysR_subst-bd"/>
</dbReference>
<dbReference type="AlphaFoldDB" id="A8LJF1"/>
<dbReference type="GO" id="GO:2000142">
    <property type="term" value="P:regulation of DNA-templated transcription initiation"/>
    <property type="evidence" value="ECO:0007669"/>
    <property type="project" value="TreeGrafter"/>
</dbReference>
<protein>
    <submittedName>
        <fullName evidence="7">Transcriptional regulator</fullName>
    </submittedName>
</protein>
<dbReference type="Gene3D" id="1.10.10.10">
    <property type="entry name" value="Winged helix-like DNA-binding domain superfamily/Winged helix DNA-binding domain"/>
    <property type="match status" value="1"/>
</dbReference>
<evidence type="ECO:0000256" key="1">
    <source>
        <dbReference type="ARBA" id="ARBA00009437"/>
    </source>
</evidence>
<keyword evidence="3" id="KW-0238">DNA-binding</keyword>
<dbReference type="GO" id="GO:0003700">
    <property type="term" value="F:DNA-binding transcription factor activity"/>
    <property type="evidence" value="ECO:0007669"/>
    <property type="project" value="InterPro"/>
</dbReference>
<dbReference type="HOGENOM" id="CLU_039613_6_5_5"/>
<dbReference type="Proteomes" id="UP000006833">
    <property type="component" value="Chromosome"/>
</dbReference>
<evidence type="ECO:0000256" key="3">
    <source>
        <dbReference type="ARBA" id="ARBA00023125"/>
    </source>
</evidence>
<dbReference type="PROSITE" id="PS50931">
    <property type="entry name" value="HTH_LYSR"/>
    <property type="match status" value="1"/>
</dbReference>
<dbReference type="PRINTS" id="PR00039">
    <property type="entry name" value="HTHLYSR"/>
</dbReference>
<dbReference type="OrthoDB" id="8479357at2"/>
<reference evidence="8" key="1">
    <citation type="journal article" date="2010" name="ISME J.">
        <title>The complete genome sequence of the algal symbiont Dinoroseobacter shibae: a hitchhiker's guide to life in the sea.</title>
        <authorList>
            <person name="Wagner-Dobler I."/>
            <person name="Ballhausen B."/>
            <person name="Berger M."/>
            <person name="Brinkhoff T."/>
            <person name="Buchholz I."/>
            <person name="Bunk B."/>
            <person name="Cypionka H."/>
            <person name="Daniel R."/>
            <person name="Drepper T."/>
            <person name="Gerdts G."/>
            <person name="Hahnke S."/>
            <person name="Han C."/>
            <person name="Jahn D."/>
            <person name="Kalhoefer D."/>
            <person name="Kiss H."/>
            <person name="Klenk H.P."/>
            <person name="Kyrpides N."/>
            <person name="Liebl W."/>
            <person name="Liesegang H."/>
            <person name="Meincke L."/>
            <person name="Pati A."/>
            <person name="Petersen J."/>
            <person name="Piekarski T."/>
            <person name="Pommerenke C."/>
            <person name="Pradella S."/>
            <person name="Pukall R."/>
            <person name="Rabus R."/>
            <person name="Stackebrandt E."/>
            <person name="Thole S."/>
            <person name="Thompson L."/>
            <person name="Tielen P."/>
            <person name="Tomasch J."/>
            <person name="von Jan M."/>
            <person name="Wanphrut N."/>
            <person name="Wichels A."/>
            <person name="Zech H."/>
            <person name="Simon M."/>
        </authorList>
    </citation>
    <scope>NUCLEOTIDE SEQUENCE [LARGE SCALE GENOMIC DNA]</scope>
    <source>
        <strain evidence="8">DSM 16493 / NCIMB 14021 / DFL 12</strain>
    </source>
</reference>